<dbReference type="FunFam" id="3.80.10.10:FF:000299">
    <property type="entry name" value="Piriformospora indica-insensitive protein 2"/>
    <property type="match status" value="1"/>
</dbReference>
<dbReference type="PANTHER" id="PTHR48059">
    <property type="entry name" value="POLYGALACTURONASE INHIBITOR 1"/>
    <property type="match status" value="1"/>
</dbReference>
<feature type="compositionally biased region" description="Basic and acidic residues" evidence="8">
    <location>
        <begin position="47"/>
        <end position="60"/>
    </location>
</feature>
<name>A0A5B8MYN0_9CHLO</name>
<dbReference type="Gene3D" id="3.80.10.10">
    <property type="entry name" value="Ribonuclease Inhibitor"/>
    <property type="match status" value="1"/>
</dbReference>
<keyword evidence="9" id="KW-1133">Transmembrane helix</keyword>
<keyword evidence="3" id="KW-1003">Cell membrane</keyword>
<evidence type="ECO:0000313" key="12">
    <source>
        <dbReference type="Proteomes" id="UP000316726"/>
    </source>
</evidence>
<keyword evidence="12" id="KW-1185">Reference proteome</keyword>
<dbReference type="Pfam" id="PF00560">
    <property type="entry name" value="LRR_1"/>
    <property type="match status" value="1"/>
</dbReference>
<gene>
    <name evidence="11" type="ORF">A3770_18p81670</name>
</gene>
<keyword evidence="9" id="KW-0812">Transmembrane</keyword>
<keyword evidence="4" id="KW-0433">Leucine-rich repeat</keyword>
<dbReference type="Proteomes" id="UP000316726">
    <property type="component" value="Chromosome 18"/>
</dbReference>
<keyword evidence="5" id="KW-0732">Signal</keyword>
<evidence type="ECO:0000256" key="3">
    <source>
        <dbReference type="ARBA" id="ARBA00022475"/>
    </source>
</evidence>
<evidence type="ECO:0000256" key="8">
    <source>
        <dbReference type="SAM" id="MobiDB-lite"/>
    </source>
</evidence>
<evidence type="ECO:0000256" key="1">
    <source>
        <dbReference type="ARBA" id="ARBA00004236"/>
    </source>
</evidence>
<proteinExistence type="predicted"/>
<dbReference type="GO" id="GO:0005886">
    <property type="term" value="C:plasma membrane"/>
    <property type="evidence" value="ECO:0007669"/>
    <property type="project" value="UniProtKB-SubCell"/>
</dbReference>
<dbReference type="Pfam" id="PF23598">
    <property type="entry name" value="LRR_14"/>
    <property type="match status" value="1"/>
</dbReference>
<feature type="compositionally biased region" description="Low complexity" evidence="8">
    <location>
        <begin position="68"/>
        <end position="86"/>
    </location>
</feature>
<feature type="region of interest" description="Disordered" evidence="8">
    <location>
        <begin position="1"/>
        <end position="145"/>
    </location>
</feature>
<dbReference type="FunFam" id="3.80.10.10:FF:000041">
    <property type="entry name" value="LRR receptor-like serine/threonine-protein kinase ERECTA"/>
    <property type="match status" value="1"/>
</dbReference>
<evidence type="ECO:0000259" key="10">
    <source>
        <dbReference type="Pfam" id="PF23598"/>
    </source>
</evidence>
<feature type="compositionally biased region" description="Acidic residues" evidence="8">
    <location>
        <begin position="27"/>
        <end position="36"/>
    </location>
</feature>
<dbReference type="STRING" id="1764295.A0A5B8MYN0"/>
<dbReference type="InterPro" id="IPR003591">
    <property type="entry name" value="Leu-rich_rpt_typical-subtyp"/>
</dbReference>
<feature type="compositionally biased region" description="Basic and acidic residues" evidence="8">
    <location>
        <begin position="308"/>
        <end position="328"/>
    </location>
</feature>
<dbReference type="EMBL" id="CP031051">
    <property type="protein sequence ID" value="QDZ25649.1"/>
    <property type="molecule type" value="Genomic_DNA"/>
</dbReference>
<evidence type="ECO:0000256" key="5">
    <source>
        <dbReference type="ARBA" id="ARBA00022729"/>
    </source>
</evidence>
<feature type="transmembrane region" description="Helical" evidence="9">
    <location>
        <begin position="220"/>
        <end position="242"/>
    </location>
</feature>
<reference evidence="11 12" key="1">
    <citation type="submission" date="2018-07" db="EMBL/GenBank/DDBJ databases">
        <title>The complete nuclear genome of the prasinophyte Chloropicon primus (CCMP1205).</title>
        <authorList>
            <person name="Pombert J.-F."/>
            <person name="Otis C."/>
            <person name="Turmel M."/>
            <person name="Lemieux C."/>
        </authorList>
    </citation>
    <scope>NUCLEOTIDE SEQUENCE [LARGE SCALE GENOMIC DNA]</scope>
    <source>
        <strain evidence="11 12">CCMP1205</strain>
    </source>
</reference>
<dbReference type="InterPro" id="IPR051848">
    <property type="entry name" value="PGIP"/>
</dbReference>
<feature type="compositionally biased region" description="Basic residues" evidence="8">
    <location>
        <begin position="166"/>
        <end position="179"/>
    </location>
</feature>
<keyword evidence="7 9" id="KW-0472">Membrane</keyword>
<evidence type="ECO:0000256" key="6">
    <source>
        <dbReference type="ARBA" id="ARBA00022737"/>
    </source>
</evidence>
<comment type="subcellular location">
    <subcellularLocation>
        <location evidence="1">Cell membrane</location>
    </subcellularLocation>
    <subcellularLocation>
        <location evidence="2">Cytoplasm</location>
        <location evidence="2">Cytoskeleton</location>
        <location evidence="2">Cilium axoneme</location>
    </subcellularLocation>
</comment>
<organism evidence="11 12">
    <name type="scientific">Chloropicon primus</name>
    <dbReference type="NCBI Taxonomy" id="1764295"/>
    <lineage>
        <taxon>Eukaryota</taxon>
        <taxon>Viridiplantae</taxon>
        <taxon>Chlorophyta</taxon>
        <taxon>Chloropicophyceae</taxon>
        <taxon>Chloropicales</taxon>
        <taxon>Chloropicaceae</taxon>
        <taxon>Chloropicon</taxon>
    </lineage>
</organism>
<dbReference type="AlphaFoldDB" id="A0A5B8MYN0"/>
<evidence type="ECO:0000256" key="7">
    <source>
        <dbReference type="ARBA" id="ARBA00023136"/>
    </source>
</evidence>
<evidence type="ECO:0000313" key="11">
    <source>
        <dbReference type="EMBL" id="QDZ25649.1"/>
    </source>
</evidence>
<dbReference type="SMART" id="SM00369">
    <property type="entry name" value="LRR_TYP"/>
    <property type="match status" value="3"/>
</dbReference>
<dbReference type="InterPro" id="IPR001611">
    <property type="entry name" value="Leu-rich_rpt"/>
</dbReference>
<dbReference type="OrthoDB" id="564617at2759"/>
<feature type="domain" description="Disease resistance R13L4/SHOC-2-like LRR" evidence="10">
    <location>
        <begin position="361"/>
        <end position="462"/>
    </location>
</feature>
<evidence type="ECO:0000256" key="9">
    <source>
        <dbReference type="SAM" id="Phobius"/>
    </source>
</evidence>
<evidence type="ECO:0000256" key="2">
    <source>
        <dbReference type="ARBA" id="ARBA00004430"/>
    </source>
</evidence>
<protein>
    <recommendedName>
        <fullName evidence="10">Disease resistance R13L4/SHOC-2-like LRR domain-containing protein</fullName>
    </recommendedName>
</protein>
<feature type="region of interest" description="Disordered" evidence="8">
    <location>
        <begin position="165"/>
        <end position="208"/>
    </location>
</feature>
<dbReference type="SUPFAM" id="SSF52058">
    <property type="entry name" value="L domain-like"/>
    <property type="match status" value="1"/>
</dbReference>
<dbReference type="InterPro" id="IPR032675">
    <property type="entry name" value="LRR_dom_sf"/>
</dbReference>
<dbReference type="InterPro" id="IPR055414">
    <property type="entry name" value="LRR_R13L4/SHOC2-like"/>
</dbReference>
<sequence length="557" mass="60029">MSSALELFPDNPYFVYSPEGQKRSKENDDEESEGDYAESVSTVCSEELQRQARRNDDKAGVRKRMRPFGFFRRQGSGRASRQSKQGTTEEEEEARGDGVSVPEATIEDEDQHPATPPRSSQKPLVVGSPGTVVLDVGSPESSFPVQTRTESAEFVNFCADHLEKHKTSKGAMKKKKRTMRVSDVAQEGESQRGKGDLESQGSPPPGERCCGMCRDRKVRVLFAVLATLVLLAVIAVPVALVLTRGSSKSEGEAVAAAAATKQPPAGRPTTPWSSESFGGRLEQDDGASAPGPDSAFKAKADGVAGEAPLEKKSGSQDRVQTDEARDDALPGPASVPLLPEKKSLDGNPAWKQCLADPSECLVLDLHGLDLAGSIPEEVGSLTELRKLDLSGNLLTGGIPESIGNLTFLEQLMMDNNELSGEIPSEIANLVNLFDLRLHNNDLSGTIPEGIGNLTGLEMLSLSRNDLSGEIPASIGQMTSLMGMWLHNNRLTGTIPDDLGALTDLRYFWAYGNQLSGGIPVSITRLAKLVEFKVDVQVLENSTVEVLDFLEQKLKMLN</sequence>
<dbReference type="GO" id="GO:0005930">
    <property type="term" value="C:axoneme"/>
    <property type="evidence" value="ECO:0007669"/>
    <property type="project" value="UniProtKB-SubCell"/>
</dbReference>
<evidence type="ECO:0000256" key="4">
    <source>
        <dbReference type="ARBA" id="ARBA00022614"/>
    </source>
</evidence>
<feature type="region of interest" description="Disordered" evidence="8">
    <location>
        <begin position="253"/>
        <end position="343"/>
    </location>
</feature>
<dbReference type="PANTHER" id="PTHR48059:SF30">
    <property type="entry name" value="OS06G0587000 PROTEIN"/>
    <property type="match status" value="1"/>
</dbReference>
<accession>A0A5B8MYN0</accession>
<keyword evidence="6" id="KW-0677">Repeat</keyword>